<evidence type="ECO:0000256" key="1">
    <source>
        <dbReference type="SAM" id="MobiDB-lite"/>
    </source>
</evidence>
<keyword evidence="3" id="KW-1185">Reference proteome</keyword>
<dbReference type="Proteomes" id="UP001190700">
    <property type="component" value="Unassembled WGS sequence"/>
</dbReference>
<protein>
    <submittedName>
        <fullName evidence="2">Uncharacterized protein</fullName>
    </submittedName>
</protein>
<evidence type="ECO:0000313" key="3">
    <source>
        <dbReference type="Proteomes" id="UP001190700"/>
    </source>
</evidence>
<sequence>MMDSKGLDTRCYRERACSRQQRRQRRVATVPKGGVFLRLLSRTLPRTHTHTEVVAIDTAGVSEPAAGFLKLGTQGARDGGHLLTDMARPRSGGAMAGTATGASPGTEVGATPGPTPAAMAAALRAGVRERSRPAVSHVSTSPGGTAPPEMPEEWVMGGSHSRRRPHPQEGVASDAACPLHQGALPIYPLQHVMSGMGRAPAVYQRPPQVDKPRSWFSRGPVSMCCLMLATALPTSGCTPEGGLDGSWGGGKEGPATYGFLWKTQRRFKERRYMEGNVGGEGQVDGDTAKHEDEETALGSYMGWKETWIWALEVALEETDHRMGMVAGRKDWGRCNMGSPGRLPGCTEAQSAKVSAGASGSSQTISSVQDILAEGDDLSSPGPESGVWTHEQSGASPEQAVALAEEGVTTLL</sequence>
<reference evidence="2 3" key="1">
    <citation type="journal article" date="2015" name="Genome Biol. Evol.">
        <title>Comparative Genomics of a Bacterivorous Green Alga Reveals Evolutionary Causalities and Consequences of Phago-Mixotrophic Mode of Nutrition.</title>
        <authorList>
            <person name="Burns J.A."/>
            <person name="Paasch A."/>
            <person name="Narechania A."/>
            <person name="Kim E."/>
        </authorList>
    </citation>
    <scope>NUCLEOTIDE SEQUENCE [LARGE SCALE GENOMIC DNA]</scope>
    <source>
        <strain evidence="2 3">PLY_AMNH</strain>
    </source>
</reference>
<evidence type="ECO:0000313" key="2">
    <source>
        <dbReference type="EMBL" id="KAK3257534.1"/>
    </source>
</evidence>
<dbReference type="AlphaFoldDB" id="A0AAE0FDC4"/>
<feature type="region of interest" description="Disordered" evidence="1">
    <location>
        <begin position="130"/>
        <end position="171"/>
    </location>
</feature>
<gene>
    <name evidence="2" type="ORF">CYMTET_33385</name>
</gene>
<accession>A0AAE0FDC4</accession>
<dbReference type="EMBL" id="LGRX02020404">
    <property type="protein sequence ID" value="KAK3257534.1"/>
    <property type="molecule type" value="Genomic_DNA"/>
</dbReference>
<organism evidence="2 3">
    <name type="scientific">Cymbomonas tetramitiformis</name>
    <dbReference type="NCBI Taxonomy" id="36881"/>
    <lineage>
        <taxon>Eukaryota</taxon>
        <taxon>Viridiplantae</taxon>
        <taxon>Chlorophyta</taxon>
        <taxon>Pyramimonadophyceae</taxon>
        <taxon>Pyramimonadales</taxon>
        <taxon>Pyramimonadaceae</taxon>
        <taxon>Cymbomonas</taxon>
    </lineage>
</organism>
<name>A0AAE0FDC4_9CHLO</name>
<comment type="caution">
    <text evidence="2">The sequence shown here is derived from an EMBL/GenBank/DDBJ whole genome shotgun (WGS) entry which is preliminary data.</text>
</comment>
<proteinExistence type="predicted"/>
<feature type="region of interest" description="Disordered" evidence="1">
    <location>
        <begin position="373"/>
        <end position="396"/>
    </location>
</feature>